<dbReference type="InterPro" id="IPR036392">
    <property type="entry name" value="PLAT/LH2_dom_sf"/>
</dbReference>
<feature type="binding site" evidence="10">
    <location>
        <position position="784"/>
    </location>
    <ligand>
        <name>Fe cation</name>
        <dbReference type="ChEBI" id="CHEBI:24875"/>
        <note>catalytic</note>
    </ligand>
</feature>
<evidence type="ECO:0000256" key="5">
    <source>
        <dbReference type="ARBA" id="ARBA00022723"/>
    </source>
</evidence>
<dbReference type="Gene3D" id="3.10.450.60">
    <property type="match status" value="1"/>
</dbReference>
<dbReference type="Pfam" id="PF00305">
    <property type="entry name" value="Lipoxygenase"/>
    <property type="match status" value="1"/>
</dbReference>
<feature type="binding site" evidence="11">
    <location>
        <position position="190"/>
    </location>
    <ligand>
        <name>Ca(2+)</name>
        <dbReference type="ChEBI" id="CHEBI:29108"/>
        <label>1</label>
    </ligand>
</feature>
<keyword evidence="11" id="KW-0106">Calcium</keyword>
<proteinExistence type="inferred from homology"/>
<evidence type="ECO:0000256" key="10">
    <source>
        <dbReference type="PIRSR" id="PIRSR601885-1"/>
    </source>
</evidence>
<dbReference type="PRINTS" id="PR00467">
    <property type="entry name" value="MAMLPOXGNASE"/>
</dbReference>
<dbReference type="GO" id="GO:0005737">
    <property type="term" value="C:cytoplasm"/>
    <property type="evidence" value="ECO:0007669"/>
    <property type="project" value="UniProtKB-SubCell"/>
</dbReference>
<feature type="site" description="Essential for stabilizing binding to COTL1" evidence="12">
    <location>
        <position position="224"/>
    </location>
</feature>
<keyword evidence="16" id="KW-1185">Reference proteome</keyword>
<dbReference type="PANTHER" id="PTHR11771">
    <property type="entry name" value="LIPOXYGENASE"/>
    <property type="match status" value="1"/>
</dbReference>
<evidence type="ECO:0000313" key="15">
    <source>
        <dbReference type="Ensembl" id="ENSOMYP00000001599.2"/>
    </source>
</evidence>
<dbReference type="InterPro" id="IPR020834">
    <property type="entry name" value="LipOase_CS"/>
</dbReference>
<feature type="binding site" evidence="10">
    <location>
        <position position="661"/>
    </location>
    <ligand>
        <name>Fe cation</name>
        <dbReference type="ChEBI" id="CHEBI:24875"/>
        <note>catalytic</note>
    </ligand>
</feature>
<dbReference type="InterPro" id="IPR020833">
    <property type="entry name" value="LipOase_Fe_BS"/>
</dbReference>
<dbReference type="GO" id="GO:0005506">
    <property type="term" value="F:iron ion binding"/>
    <property type="evidence" value="ECO:0007669"/>
    <property type="project" value="InterPro"/>
</dbReference>
<feature type="binding site" evidence="10">
    <location>
        <position position="486"/>
    </location>
    <ligand>
        <name>Fe cation</name>
        <dbReference type="ChEBI" id="CHEBI:24875"/>
        <note>catalytic</note>
    </ligand>
</feature>
<keyword evidence="6 13" id="KW-0223">Dioxygenase</keyword>
<dbReference type="GO" id="GO:0034440">
    <property type="term" value="P:lipid oxidation"/>
    <property type="evidence" value="ECO:0007669"/>
    <property type="project" value="InterPro"/>
</dbReference>
<name>A0A8C7LQJ9_ONCMY</name>
<dbReference type="SUPFAM" id="SSF48484">
    <property type="entry name" value="Lipoxigenase"/>
    <property type="match status" value="1"/>
</dbReference>
<keyword evidence="4" id="KW-0963">Cytoplasm</keyword>
<keyword evidence="9" id="KW-0443">Lipid metabolism</keyword>
<dbReference type="Proteomes" id="UP000694395">
    <property type="component" value="Chromosome 2"/>
</dbReference>
<protein>
    <recommendedName>
        <fullName evidence="14">Lipoxygenase domain-containing protein</fullName>
    </recommendedName>
</protein>
<comment type="cofactor">
    <cofactor evidence="10">
        <name>Fe cation</name>
        <dbReference type="ChEBI" id="CHEBI:24875"/>
    </cofactor>
    <text evidence="10">Binds 1 Fe cation per subunit.</text>
</comment>
<reference evidence="15" key="2">
    <citation type="submission" date="2025-08" db="UniProtKB">
        <authorList>
            <consortium name="Ensembl"/>
        </authorList>
    </citation>
    <scope>IDENTIFICATION</scope>
</reference>
<evidence type="ECO:0000256" key="6">
    <source>
        <dbReference type="ARBA" id="ARBA00022964"/>
    </source>
</evidence>
<keyword evidence="5 10" id="KW-0479">Metal-binding</keyword>
<dbReference type="InterPro" id="IPR001885">
    <property type="entry name" value="LipOase_mml"/>
</dbReference>
<dbReference type="FunFam" id="1.20.245.10:FF:000001">
    <property type="entry name" value="Arachidonate 5-lipoxygenase a"/>
    <property type="match status" value="1"/>
</dbReference>
<dbReference type="InterPro" id="IPR000907">
    <property type="entry name" value="LipOase"/>
</dbReference>
<dbReference type="InterPro" id="IPR013819">
    <property type="entry name" value="LipOase_C"/>
</dbReference>
<dbReference type="Gene3D" id="1.20.245.10">
    <property type="entry name" value="Lipoxygenase-1, Domain 5"/>
    <property type="match status" value="1"/>
</dbReference>
<dbReference type="PROSITE" id="PS00081">
    <property type="entry name" value="LIPOXYGENASE_2"/>
    <property type="match status" value="1"/>
</dbReference>
<evidence type="ECO:0000256" key="8">
    <source>
        <dbReference type="ARBA" id="ARBA00023004"/>
    </source>
</evidence>
<evidence type="ECO:0000313" key="16">
    <source>
        <dbReference type="Proteomes" id="UP000694395"/>
    </source>
</evidence>
<evidence type="ECO:0000256" key="9">
    <source>
        <dbReference type="ARBA" id="ARBA00023098"/>
    </source>
</evidence>
<evidence type="ECO:0000256" key="11">
    <source>
        <dbReference type="PIRSR" id="PIRSR601885-2"/>
    </source>
</evidence>
<reference evidence="15" key="1">
    <citation type="submission" date="2020-07" db="EMBL/GenBank/DDBJ databases">
        <title>A long reads based de novo assembly of the rainbow trout Arlee double haploid line genome.</title>
        <authorList>
            <person name="Gao G."/>
            <person name="Palti Y."/>
        </authorList>
    </citation>
    <scope>NUCLEOTIDE SEQUENCE [LARGE SCALE GENOMIC DNA]</scope>
</reference>
<keyword evidence="7 13" id="KW-0560">Oxidoreductase</keyword>
<feature type="binding site" evidence="10">
    <location>
        <position position="481"/>
    </location>
    <ligand>
        <name>Fe cation</name>
        <dbReference type="ChEBI" id="CHEBI:24875"/>
        <note>catalytic</note>
    </ligand>
</feature>
<dbReference type="Ensembl" id="ENSOMYT00000001792.2">
    <property type="protein sequence ID" value="ENSOMYP00000001599.2"/>
    <property type="gene ID" value="ENSOMYG00000000869.2"/>
</dbReference>
<comment type="pathway">
    <text evidence="2">Lipid metabolism.</text>
</comment>
<dbReference type="PROSITE" id="PS00711">
    <property type="entry name" value="LIPOXYGENASE_1"/>
    <property type="match status" value="1"/>
</dbReference>
<comment type="subcellular location">
    <subcellularLocation>
        <location evidence="1">Cytoplasm</location>
    </subcellularLocation>
</comment>
<dbReference type="GeneTree" id="ENSGT00940000155191"/>
<comment type="similarity">
    <text evidence="3 13">Belongs to the lipoxygenase family.</text>
</comment>
<accession>A0A8C7LQJ9</accession>
<evidence type="ECO:0000256" key="3">
    <source>
        <dbReference type="ARBA" id="ARBA00009419"/>
    </source>
</evidence>
<sequence>MISNSNIEHRRMPLSSVHANTWFCVCVMASAMEEFQVIVHTLPAPTSGTYSILRLTLIGSEGSETPPISVNAGANQHHLLPGSVSSLCLPSSPLYLSLTPPCPFALPPLPPPPPPPLSVSILTGSLCCLIKHYLILDSISPNFKALYLKFFPPLSLFQACVVRVWSQVALGRVVLVRLRLEARTGFPDLDWHCRGVEVRRLCDRQEEGAGLQHQGAEHFPCCRWLRSVDGDVELRNGDMCLLNSETVQTLKDHRLKDLHTKQQHIRWRTFAEGVPHCVDMTSLKELGPNLSYTRQSPGINLQYLRGFAERAESWSSFTELETMFSHNGSQNTVAKYVQAHWAEDWFFGYQCLNGCNPLMVRQTRLLPPNLSINSDILCPFLPDGSSLEQELERGSIFLLDYEMLEGVPANVINGKQQFLAAPLVLLHLNQEGELKPIAIQLQQAPGPQNPVFLPSDPGPDWLLAKTWVRCSDFQCHQLSSHFLRTHLLGEVCCTATLRQLPEVHPLHQLLMPHIKTTLQINIQARASLLAANGVFDKAVGCGLEALPVLLSRATERLRYRSLCVPDDLADRGIHTLKHCYYAHDALRVWTALHRFVSGWVDVYYLGDQDVEQDSELQSWITEIYTHGFLQLPHSGCPQSFQTKPELSQFVTMVIYCCSALHAAVNFSQVDFDLWMPNCPASMTHPPPQTKGMLTEDEILSILPDVNSTCNLLITLFLLSQPAADYVPLCQYREPVFSSGAPRRLVEKVQAELRAISDEITDRNKKLELPYDYMSPDRIENSVAI</sequence>
<dbReference type="AlphaFoldDB" id="A0A8C7LQJ9"/>
<evidence type="ECO:0000256" key="4">
    <source>
        <dbReference type="ARBA" id="ARBA00022490"/>
    </source>
</evidence>
<dbReference type="SUPFAM" id="SSF49723">
    <property type="entry name" value="Lipase/lipooxygenase domain (PLAT/LH2 domain)"/>
    <property type="match status" value="1"/>
</dbReference>
<organism evidence="15 16">
    <name type="scientific">Oncorhynchus mykiss</name>
    <name type="common">Rainbow trout</name>
    <name type="synonym">Salmo gairdneri</name>
    <dbReference type="NCBI Taxonomy" id="8022"/>
    <lineage>
        <taxon>Eukaryota</taxon>
        <taxon>Metazoa</taxon>
        <taxon>Chordata</taxon>
        <taxon>Craniata</taxon>
        <taxon>Vertebrata</taxon>
        <taxon>Euteleostomi</taxon>
        <taxon>Actinopterygii</taxon>
        <taxon>Neopterygii</taxon>
        <taxon>Teleostei</taxon>
        <taxon>Protacanthopterygii</taxon>
        <taxon>Salmoniformes</taxon>
        <taxon>Salmonidae</taxon>
        <taxon>Salmoninae</taxon>
        <taxon>Oncorhynchus</taxon>
    </lineage>
</organism>
<dbReference type="GO" id="GO:0016702">
    <property type="term" value="F:oxidoreductase activity, acting on single donors with incorporation of molecular oxygen, incorporation of two atoms of oxygen"/>
    <property type="evidence" value="ECO:0007669"/>
    <property type="project" value="InterPro"/>
</dbReference>
<evidence type="ECO:0000256" key="7">
    <source>
        <dbReference type="ARBA" id="ARBA00023002"/>
    </source>
</evidence>
<evidence type="ECO:0000256" key="12">
    <source>
        <dbReference type="PIRSR" id="PIRSR601885-3"/>
    </source>
</evidence>
<evidence type="ECO:0000256" key="13">
    <source>
        <dbReference type="RuleBase" id="RU003974"/>
    </source>
</evidence>
<evidence type="ECO:0000256" key="2">
    <source>
        <dbReference type="ARBA" id="ARBA00005189"/>
    </source>
</evidence>
<feature type="domain" description="Lipoxygenase" evidence="14">
    <location>
        <begin position="240"/>
        <end position="784"/>
    </location>
</feature>
<dbReference type="PRINTS" id="PR00087">
    <property type="entry name" value="LIPOXYGENASE"/>
</dbReference>
<reference evidence="15" key="3">
    <citation type="submission" date="2025-09" db="UniProtKB">
        <authorList>
            <consortium name="Ensembl"/>
        </authorList>
    </citation>
    <scope>IDENTIFICATION</scope>
</reference>
<dbReference type="PROSITE" id="PS51393">
    <property type="entry name" value="LIPOXYGENASE_3"/>
    <property type="match status" value="1"/>
</dbReference>
<keyword evidence="8 10" id="KW-0408">Iron</keyword>
<dbReference type="InterPro" id="IPR036226">
    <property type="entry name" value="LipOase_C_sf"/>
</dbReference>
<evidence type="ECO:0000256" key="1">
    <source>
        <dbReference type="ARBA" id="ARBA00004496"/>
    </source>
</evidence>
<evidence type="ECO:0000259" key="14">
    <source>
        <dbReference type="PROSITE" id="PS51393"/>
    </source>
</evidence>